<dbReference type="Proteomes" id="UP000075621">
    <property type="component" value="Unassembled WGS sequence"/>
</dbReference>
<evidence type="ECO:0000259" key="2">
    <source>
        <dbReference type="Pfam" id="PF02698"/>
    </source>
</evidence>
<evidence type="ECO:0000313" key="3">
    <source>
        <dbReference type="EMBL" id="KYL32284.1"/>
    </source>
</evidence>
<keyword evidence="1" id="KW-1133">Transmembrane helix</keyword>
<gene>
    <name evidence="3" type="ORF">A2I98_18280</name>
</gene>
<sequence>MLLVMFELKKKLLGGLIMPLPLFGLLAFVMLVLAFRARKSALVIASLSLLALLVLSTPFAAHQLIKNNEPASLAFNALKHPTLDKIVVLGCDINPNPALSANNQLGNCALTRLVEGVKLAKKYPNATLIVSGGGYNKVTNSALMSQTAINLGVSKNRIKQNPQAMDTAAEAKLLAPKLVDFKVALVTSVLHMPRSINLFNAQGIEVIPAATDYHNFAALPLYKQFIPNAEALRVVTQYAHEVIGNAWISMRRWINPEAL</sequence>
<dbReference type="Pfam" id="PF02698">
    <property type="entry name" value="DUF218"/>
    <property type="match status" value="1"/>
</dbReference>
<accession>A0ABR5VPY9</accession>
<reference evidence="3 4" key="1">
    <citation type="submission" date="2016-03" db="EMBL/GenBank/DDBJ databases">
        <authorList>
            <person name="Zhang H."/>
            <person name="Liu R."/>
            <person name="Wang M."/>
            <person name="Wang H."/>
            <person name="Wang L."/>
            <person name="Song L."/>
        </authorList>
    </citation>
    <scope>NUCLEOTIDE SEQUENCE [LARGE SCALE GENOMIC DNA]</scope>
    <source>
        <strain evidence="3 4">DSM 16098</strain>
    </source>
</reference>
<feature type="transmembrane region" description="Helical" evidence="1">
    <location>
        <begin position="42"/>
        <end position="61"/>
    </location>
</feature>
<dbReference type="InterPro" id="IPR003848">
    <property type="entry name" value="DUF218"/>
</dbReference>
<keyword evidence="1" id="KW-0812">Transmembrane</keyword>
<dbReference type="EMBL" id="LVCM01000030">
    <property type="protein sequence ID" value="KYL32284.1"/>
    <property type="molecule type" value="Genomic_DNA"/>
</dbReference>
<keyword evidence="1" id="KW-0472">Membrane</keyword>
<evidence type="ECO:0000256" key="1">
    <source>
        <dbReference type="SAM" id="Phobius"/>
    </source>
</evidence>
<comment type="caution">
    <text evidence="3">The sequence shown here is derived from an EMBL/GenBank/DDBJ whole genome shotgun (WGS) entry which is preliminary data.</text>
</comment>
<dbReference type="CDD" id="cd06259">
    <property type="entry name" value="YdcF-like"/>
    <property type="match status" value="1"/>
</dbReference>
<evidence type="ECO:0000313" key="4">
    <source>
        <dbReference type="Proteomes" id="UP000075621"/>
    </source>
</evidence>
<protein>
    <recommendedName>
        <fullName evidence="2">DUF218 domain-containing protein</fullName>
    </recommendedName>
</protein>
<dbReference type="PANTHER" id="PTHR30336:SF4">
    <property type="entry name" value="ENVELOPE BIOGENESIS FACTOR ELYC"/>
    <property type="match status" value="1"/>
</dbReference>
<dbReference type="PANTHER" id="PTHR30336">
    <property type="entry name" value="INNER MEMBRANE PROTEIN, PROBABLE PERMEASE"/>
    <property type="match status" value="1"/>
</dbReference>
<feature type="domain" description="DUF218" evidence="2">
    <location>
        <begin position="84"/>
        <end position="244"/>
    </location>
</feature>
<dbReference type="InterPro" id="IPR051599">
    <property type="entry name" value="Cell_Envelope_Assoc"/>
</dbReference>
<organism evidence="3 4">
    <name type="scientific">Pseudoalteromonas agarivorans</name>
    <dbReference type="NCBI Taxonomy" id="176102"/>
    <lineage>
        <taxon>Bacteria</taxon>
        <taxon>Pseudomonadati</taxon>
        <taxon>Pseudomonadota</taxon>
        <taxon>Gammaproteobacteria</taxon>
        <taxon>Alteromonadales</taxon>
        <taxon>Pseudoalteromonadaceae</taxon>
        <taxon>Pseudoalteromonas</taxon>
    </lineage>
</organism>
<proteinExistence type="predicted"/>
<feature type="transmembrane region" description="Helical" evidence="1">
    <location>
        <begin position="12"/>
        <end position="35"/>
    </location>
</feature>
<dbReference type="RefSeq" id="WP_064386680.1">
    <property type="nucleotide sequence ID" value="NZ_LVCM01000030.1"/>
</dbReference>
<name>A0ABR5VPY9_9GAMM</name>